<dbReference type="Proteomes" id="UP000019141">
    <property type="component" value="Unassembled WGS sequence"/>
</dbReference>
<dbReference type="Gene3D" id="3.40.50.10540">
    <property type="entry name" value="Crotonobetainyl-coa:carnitine coa-transferase, domain 1"/>
    <property type="match status" value="1"/>
</dbReference>
<dbReference type="InterPro" id="IPR003673">
    <property type="entry name" value="CoA-Trfase_fam_III"/>
</dbReference>
<dbReference type="EMBL" id="AZHW01000792">
    <property type="protein sequence ID" value="ETW96404.1"/>
    <property type="molecule type" value="Genomic_DNA"/>
</dbReference>
<evidence type="ECO:0000313" key="2">
    <source>
        <dbReference type="EMBL" id="ETW96404.1"/>
    </source>
</evidence>
<organism evidence="2 3">
    <name type="scientific">Entotheonella factor</name>
    <dbReference type="NCBI Taxonomy" id="1429438"/>
    <lineage>
        <taxon>Bacteria</taxon>
        <taxon>Pseudomonadati</taxon>
        <taxon>Nitrospinota/Tectimicrobiota group</taxon>
        <taxon>Candidatus Tectimicrobiota</taxon>
        <taxon>Candidatus Entotheonellia</taxon>
        <taxon>Candidatus Entotheonellales</taxon>
        <taxon>Candidatus Entotheonellaceae</taxon>
        <taxon>Candidatus Entotheonella</taxon>
    </lineage>
</organism>
<keyword evidence="3" id="KW-1185">Reference proteome</keyword>
<dbReference type="HOGENOM" id="CLU_033975_2_0_7"/>
<dbReference type="InterPro" id="IPR044855">
    <property type="entry name" value="CoA-Trfase_III_dom3_sf"/>
</dbReference>
<dbReference type="AlphaFoldDB" id="W4LER2"/>
<keyword evidence="1 2" id="KW-0808">Transferase</keyword>
<dbReference type="PANTHER" id="PTHR48228:SF6">
    <property type="entry name" value="L-CARNITINE COA-TRANSFERASE"/>
    <property type="match status" value="1"/>
</dbReference>
<dbReference type="PANTHER" id="PTHR48228">
    <property type="entry name" value="SUCCINYL-COA--D-CITRAMALATE COA-TRANSFERASE"/>
    <property type="match status" value="1"/>
</dbReference>
<gene>
    <name evidence="2" type="ORF">ETSY1_26765</name>
</gene>
<dbReference type="Pfam" id="PF02515">
    <property type="entry name" value="CoA_transf_3"/>
    <property type="match status" value="1"/>
</dbReference>
<name>W4LER2_ENTF1</name>
<dbReference type="PATRIC" id="fig|1429438.4.peg.5111"/>
<sequence length="403" mass="43766">MHDASSARPLAGMRVLEMGQLLAGPFTGHVLAYFGAEVIKVEPPDQGDPIRSWRLLDDGGTSHWWRSLGRNKKCITLNLHTERGRAIVRQLADRVDVLIENFRPGTMEKWGLGPEDFKTTNPGLIYSRISGYGQTGPYASRPGFASVCEGIGGFRYVNGFPGQPPVRPNLSMGDTLAGMHAVLGILMAYIHRTKPGVGQGQVVDVAIYEAVFNMLEAVVPEYDGAGAIREPSGSTLTGIVPTNTYLCRDGKHVIIGGNGDSIFKRLMRTLGRPDMAEDARLANNAGRVQHEKEIDDAIAAWTSAHDSQDILRQLEEASVPSGPIYNVEDMVADPHFQARGLFEEVDIDGKSLKLPALVPRLSETPGSTSWPGPDVGSYNAEVFKELLGMPDDEVASLRDHGII</sequence>
<dbReference type="Gene3D" id="3.30.1540.10">
    <property type="entry name" value="formyl-coa transferase, domain 3"/>
    <property type="match status" value="1"/>
</dbReference>
<dbReference type="InterPro" id="IPR023606">
    <property type="entry name" value="CoA-Trfase_III_dom_1_sf"/>
</dbReference>
<accession>W4LER2</accession>
<comment type="caution">
    <text evidence="2">The sequence shown here is derived from an EMBL/GenBank/DDBJ whole genome shotgun (WGS) entry which is preliminary data.</text>
</comment>
<dbReference type="SUPFAM" id="SSF89796">
    <property type="entry name" value="CoA-transferase family III (CaiB/BaiF)"/>
    <property type="match status" value="1"/>
</dbReference>
<dbReference type="GO" id="GO:0016740">
    <property type="term" value="F:transferase activity"/>
    <property type="evidence" value="ECO:0007669"/>
    <property type="project" value="UniProtKB-KW"/>
</dbReference>
<evidence type="ECO:0000313" key="3">
    <source>
        <dbReference type="Proteomes" id="UP000019141"/>
    </source>
</evidence>
<evidence type="ECO:0000256" key="1">
    <source>
        <dbReference type="ARBA" id="ARBA00022679"/>
    </source>
</evidence>
<protein>
    <submittedName>
        <fullName evidence="2">CoA transferase</fullName>
    </submittedName>
</protein>
<reference evidence="2 3" key="1">
    <citation type="journal article" date="2014" name="Nature">
        <title>An environmental bacterial taxon with a large and distinct metabolic repertoire.</title>
        <authorList>
            <person name="Wilson M.C."/>
            <person name="Mori T."/>
            <person name="Ruckert C."/>
            <person name="Uria A.R."/>
            <person name="Helf M.J."/>
            <person name="Takada K."/>
            <person name="Gernert C."/>
            <person name="Steffens U.A."/>
            <person name="Heycke N."/>
            <person name="Schmitt S."/>
            <person name="Rinke C."/>
            <person name="Helfrich E.J."/>
            <person name="Brachmann A.O."/>
            <person name="Gurgui C."/>
            <person name="Wakimoto T."/>
            <person name="Kracht M."/>
            <person name="Crusemann M."/>
            <person name="Hentschel U."/>
            <person name="Abe I."/>
            <person name="Matsunaga S."/>
            <person name="Kalinowski J."/>
            <person name="Takeyama H."/>
            <person name="Piel J."/>
        </authorList>
    </citation>
    <scope>NUCLEOTIDE SEQUENCE [LARGE SCALE GENOMIC DNA]</scope>
    <source>
        <strain evidence="3">TSY1</strain>
    </source>
</reference>
<dbReference type="InterPro" id="IPR050509">
    <property type="entry name" value="CoA-transferase_III"/>
</dbReference>
<proteinExistence type="predicted"/>